<dbReference type="Gene3D" id="3.30.40.10">
    <property type="entry name" value="Zinc/RING finger domain, C3HC4 (zinc finger)"/>
    <property type="match status" value="1"/>
</dbReference>
<keyword evidence="1" id="KW-0479">Metal-binding</keyword>
<dbReference type="Ensembl" id="ENSFCTT00005052154.1">
    <property type="protein sequence ID" value="ENSFCTP00005038236.1"/>
    <property type="gene ID" value="ENSFCTG00005018114.1"/>
</dbReference>
<dbReference type="InterPro" id="IPR017907">
    <property type="entry name" value="Znf_RING_CS"/>
</dbReference>
<protein>
    <submittedName>
        <fullName evidence="8">Tripartite motif containing 77</fullName>
    </submittedName>
</protein>
<dbReference type="PROSITE" id="PS50188">
    <property type="entry name" value="B302_SPRY"/>
    <property type="match status" value="1"/>
</dbReference>
<dbReference type="InterPro" id="IPR003877">
    <property type="entry name" value="SPRY_dom"/>
</dbReference>
<keyword evidence="2 4" id="KW-0863">Zinc-finger</keyword>
<evidence type="ECO:0000313" key="8">
    <source>
        <dbReference type="Ensembl" id="ENSFCTP00005038236.1"/>
    </source>
</evidence>
<dbReference type="PROSITE" id="PS50119">
    <property type="entry name" value="ZF_BBOX"/>
    <property type="match status" value="1"/>
</dbReference>
<dbReference type="InterPro" id="IPR013083">
    <property type="entry name" value="Znf_RING/FYVE/PHD"/>
</dbReference>
<evidence type="ECO:0000256" key="2">
    <source>
        <dbReference type="ARBA" id="ARBA00022771"/>
    </source>
</evidence>
<dbReference type="InterPro" id="IPR001841">
    <property type="entry name" value="Znf_RING"/>
</dbReference>
<dbReference type="InterPro" id="IPR000315">
    <property type="entry name" value="Znf_B-box"/>
</dbReference>
<reference evidence="8" key="3">
    <citation type="submission" date="2025-09" db="UniProtKB">
        <authorList>
            <consortium name="Ensembl"/>
        </authorList>
    </citation>
    <scope>IDENTIFICATION</scope>
    <source>
        <strain evidence="8">breed Abyssinian</strain>
    </source>
</reference>
<keyword evidence="9" id="KW-1185">Reference proteome</keyword>
<dbReference type="InterPro" id="IPR050143">
    <property type="entry name" value="TRIM/RBCC"/>
</dbReference>
<dbReference type="InterPro" id="IPR013320">
    <property type="entry name" value="ConA-like_dom_sf"/>
</dbReference>
<proteinExistence type="predicted"/>
<feature type="domain" description="B box-type" evidence="6">
    <location>
        <begin position="101"/>
        <end position="142"/>
    </location>
</feature>
<dbReference type="InterPro" id="IPR043136">
    <property type="entry name" value="B30.2/SPRY_sf"/>
</dbReference>
<name>A0ABI7YUV6_FELCA</name>
<dbReference type="InterPro" id="IPR003879">
    <property type="entry name" value="Butyrophylin_SPRY"/>
</dbReference>
<dbReference type="PROSITE" id="PS00518">
    <property type="entry name" value="ZF_RING_1"/>
    <property type="match status" value="1"/>
</dbReference>
<dbReference type="Proteomes" id="UP000823872">
    <property type="component" value="Chromosome D1"/>
</dbReference>
<evidence type="ECO:0000256" key="4">
    <source>
        <dbReference type="PROSITE-ProRule" id="PRU00024"/>
    </source>
</evidence>
<dbReference type="SUPFAM" id="SSF57845">
    <property type="entry name" value="B-box zinc-binding domain"/>
    <property type="match status" value="1"/>
</dbReference>
<dbReference type="SUPFAM" id="SSF57850">
    <property type="entry name" value="RING/U-box"/>
    <property type="match status" value="1"/>
</dbReference>
<organism evidence="8 9">
    <name type="scientific">Felis catus</name>
    <name type="common">Cat</name>
    <name type="synonym">Felis silvestris catus</name>
    <dbReference type="NCBI Taxonomy" id="9685"/>
    <lineage>
        <taxon>Eukaryota</taxon>
        <taxon>Metazoa</taxon>
        <taxon>Chordata</taxon>
        <taxon>Craniata</taxon>
        <taxon>Vertebrata</taxon>
        <taxon>Euteleostomi</taxon>
        <taxon>Mammalia</taxon>
        <taxon>Eutheria</taxon>
        <taxon>Laurasiatheria</taxon>
        <taxon>Carnivora</taxon>
        <taxon>Feliformia</taxon>
        <taxon>Felidae</taxon>
        <taxon>Felinae</taxon>
        <taxon>Felis</taxon>
    </lineage>
</organism>
<sequence>MSHHYPSLPTLRNMDSTFVRYAPSLLICSICKDYFTDPVTINCGHSFCTPCLCLLWEDAQHPTRCPVCRAVSPRMDFKSIISAEGQARAKKESVAKKLPRSARQVCWIHQALKNIFCPTDKSLLCLQCSHSPGHTTHIHCPVSQVAEHCREKLLMQMKSIWKNRQRNQRNINKEYNLLRVWQGFVNLRMVMIKAEYPKVYQYLHKEKQKHLESLAIEGKIIFHRLRRNVARMLQMGKLLKRIYEELKEMCLKADVHLLQDLGDIMKRSQLVQAHLPQPVDPQLSEWTITGMSERLNNFRVYITFDDKIRNYRVPLFEDLRRLQCCPDHQDLPHSPASSQYKPSWAAQTFTCGKYYWEVDVGNSQNWIIGLCRESWTKRHDMLLNSEGIFLLLCVNVDDHCRLFSASPPLRHYIPRPQGLVGVFLDYEFGIVSFVNVAKSSLICNFLSCSFSFPLRPFICYGPK</sequence>
<evidence type="ECO:0000313" key="9">
    <source>
        <dbReference type="Proteomes" id="UP000823872"/>
    </source>
</evidence>
<dbReference type="Pfam" id="PF15227">
    <property type="entry name" value="zf-C3HC4_4"/>
    <property type="match status" value="1"/>
</dbReference>
<feature type="domain" description="B30.2/SPRY" evidence="7">
    <location>
        <begin position="282"/>
        <end position="463"/>
    </location>
</feature>
<dbReference type="PANTHER" id="PTHR24103">
    <property type="entry name" value="E3 UBIQUITIN-PROTEIN LIGASE TRIM"/>
    <property type="match status" value="1"/>
</dbReference>
<reference evidence="8" key="2">
    <citation type="submission" date="2025-08" db="UniProtKB">
        <authorList>
            <consortium name="Ensembl"/>
        </authorList>
    </citation>
    <scope>IDENTIFICATION</scope>
    <source>
        <strain evidence="8">breed Abyssinian</strain>
    </source>
</reference>
<keyword evidence="3" id="KW-0862">Zinc</keyword>
<evidence type="ECO:0000259" key="5">
    <source>
        <dbReference type="PROSITE" id="PS50089"/>
    </source>
</evidence>
<evidence type="ECO:0000256" key="1">
    <source>
        <dbReference type="ARBA" id="ARBA00022723"/>
    </source>
</evidence>
<dbReference type="PRINTS" id="PR01407">
    <property type="entry name" value="BUTYPHLNCDUF"/>
</dbReference>
<gene>
    <name evidence="8" type="primary">TRIM77</name>
</gene>
<dbReference type="SMART" id="SM00449">
    <property type="entry name" value="SPRY"/>
    <property type="match status" value="1"/>
</dbReference>
<dbReference type="InterPro" id="IPR001870">
    <property type="entry name" value="B30.2/SPRY"/>
</dbReference>
<dbReference type="SMART" id="SM00184">
    <property type="entry name" value="RING"/>
    <property type="match status" value="1"/>
</dbReference>
<dbReference type="GeneTree" id="ENSGT00940000163778"/>
<dbReference type="PROSITE" id="PS50089">
    <property type="entry name" value="ZF_RING_2"/>
    <property type="match status" value="1"/>
</dbReference>
<evidence type="ECO:0000259" key="6">
    <source>
        <dbReference type="PROSITE" id="PS50119"/>
    </source>
</evidence>
<reference evidence="8 9" key="1">
    <citation type="submission" date="2021-02" db="EMBL/GenBank/DDBJ databases">
        <title>Safari Cat Assemblies.</title>
        <authorList>
            <person name="Bredemeyer K.R."/>
            <person name="Murphy W.J."/>
        </authorList>
    </citation>
    <scope>NUCLEOTIDE SEQUENCE [LARGE SCALE GENOMIC DNA]</scope>
</reference>
<accession>A0ABI7YUV6</accession>
<feature type="domain" description="RING-type" evidence="5">
    <location>
        <begin position="28"/>
        <end position="69"/>
    </location>
</feature>
<dbReference type="Gene3D" id="3.30.160.60">
    <property type="entry name" value="Classic Zinc Finger"/>
    <property type="match status" value="1"/>
</dbReference>
<dbReference type="Gene3D" id="2.60.120.920">
    <property type="match status" value="1"/>
</dbReference>
<evidence type="ECO:0000256" key="3">
    <source>
        <dbReference type="ARBA" id="ARBA00022833"/>
    </source>
</evidence>
<evidence type="ECO:0000259" key="7">
    <source>
        <dbReference type="PROSITE" id="PS50188"/>
    </source>
</evidence>
<dbReference type="Pfam" id="PF00622">
    <property type="entry name" value="SPRY"/>
    <property type="match status" value="1"/>
</dbReference>
<dbReference type="SUPFAM" id="SSF49899">
    <property type="entry name" value="Concanavalin A-like lectins/glucanases"/>
    <property type="match status" value="1"/>
</dbReference>